<dbReference type="InterPro" id="IPR018062">
    <property type="entry name" value="HTH_AraC-typ_CS"/>
</dbReference>
<dbReference type="PROSITE" id="PS01124">
    <property type="entry name" value="HTH_ARAC_FAMILY_2"/>
    <property type="match status" value="1"/>
</dbReference>
<evidence type="ECO:0000313" key="5">
    <source>
        <dbReference type="EMBL" id="MFD2208047.1"/>
    </source>
</evidence>
<evidence type="ECO:0000256" key="2">
    <source>
        <dbReference type="ARBA" id="ARBA00023125"/>
    </source>
</evidence>
<dbReference type="InterPro" id="IPR018060">
    <property type="entry name" value="HTH_AraC"/>
</dbReference>
<evidence type="ECO:0000313" key="6">
    <source>
        <dbReference type="Proteomes" id="UP001597294"/>
    </source>
</evidence>
<dbReference type="PRINTS" id="PR00032">
    <property type="entry name" value="HTHARAC"/>
</dbReference>
<dbReference type="Gene3D" id="1.10.10.60">
    <property type="entry name" value="Homeodomain-like"/>
    <property type="match status" value="2"/>
</dbReference>
<dbReference type="PANTHER" id="PTHR11019:SF199">
    <property type="entry name" value="HTH-TYPE TRANSCRIPTIONAL REGULATOR NIMR"/>
    <property type="match status" value="1"/>
</dbReference>
<evidence type="ECO:0000259" key="4">
    <source>
        <dbReference type="PROSITE" id="PS01124"/>
    </source>
</evidence>
<keyword evidence="2" id="KW-0238">DNA-binding</keyword>
<accession>A0ABW5BPK5</accession>
<dbReference type="EMBL" id="JBHUII010000013">
    <property type="protein sequence ID" value="MFD2208047.1"/>
    <property type="molecule type" value="Genomic_DNA"/>
</dbReference>
<gene>
    <name evidence="5" type="ORF">ACFSKO_20710</name>
</gene>
<sequence>MTSTNLPAYCFYKVFDPEPPKVMTFDQHYLLYSAQGGIRLEAEDRYWILPPSRAAWIPAGTSIKIELTHRVTCCSILYDTDFINSNILQCQVLAMPTYAREMILHTRRWGPNQEILSDHAKQFFITLSGVCSELAQEPSEVWLPKGQTEAMRRALEFTQNHLGDKKSFAEIAAASCMSERSLTRIFTQETGLTWGQMQRRMRMIRAMELLGTSEDQIVNVALDVGYDSISAFNRAFKDFSKVTPSEFRNRLSQLT</sequence>
<dbReference type="InterPro" id="IPR009057">
    <property type="entry name" value="Homeodomain-like_sf"/>
</dbReference>
<keyword evidence="6" id="KW-1185">Reference proteome</keyword>
<dbReference type="PANTHER" id="PTHR11019">
    <property type="entry name" value="HTH-TYPE TRANSCRIPTIONAL REGULATOR NIMR"/>
    <property type="match status" value="1"/>
</dbReference>
<dbReference type="InterPro" id="IPR020449">
    <property type="entry name" value="Tscrpt_reg_AraC-type_HTH"/>
</dbReference>
<dbReference type="PROSITE" id="PS00041">
    <property type="entry name" value="HTH_ARAC_FAMILY_1"/>
    <property type="match status" value="1"/>
</dbReference>
<dbReference type="Pfam" id="PF12833">
    <property type="entry name" value="HTH_18"/>
    <property type="match status" value="1"/>
</dbReference>
<dbReference type="SUPFAM" id="SSF46689">
    <property type="entry name" value="Homeodomain-like"/>
    <property type="match status" value="2"/>
</dbReference>
<evidence type="ECO:0000256" key="1">
    <source>
        <dbReference type="ARBA" id="ARBA00023015"/>
    </source>
</evidence>
<evidence type="ECO:0000256" key="3">
    <source>
        <dbReference type="ARBA" id="ARBA00023163"/>
    </source>
</evidence>
<keyword evidence="3" id="KW-0804">Transcription</keyword>
<organism evidence="5 6">
    <name type="scientific">Kiloniella antarctica</name>
    <dbReference type="NCBI Taxonomy" id="1550907"/>
    <lineage>
        <taxon>Bacteria</taxon>
        <taxon>Pseudomonadati</taxon>
        <taxon>Pseudomonadota</taxon>
        <taxon>Alphaproteobacteria</taxon>
        <taxon>Rhodospirillales</taxon>
        <taxon>Kiloniellaceae</taxon>
        <taxon>Kiloniella</taxon>
    </lineage>
</organism>
<dbReference type="Proteomes" id="UP001597294">
    <property type="component" value="Unassembled WGS sequence"/>
</dbReference>
<keyword evidence="1" id="KW-0805">Transcription regulation</keyword>
<dbReference type="SMART" id="SM00342">
    <property type="entry name" value="HTH_ARAC"/>
    <property type="match status" value="1"/>
</dbReference>
<name>A0ABW5BPK5_9PROT</name>
<dbReference type="RefSeq" id="WP_380255285.1">
    <property type="nucleotide sequence ID" value="NZ_JBHUII010000013.1"/>
</dbReference>
<protein>
    <submittedName>
        <fullName evidence="5">Helix-turn-helix domain-containing protein</fullName>
    </submittedName>
</protein>
<reference evidence="6" key="1">
    <citation type="journal article" date="2019" name="Int. J. Syst. Evol. Microbiol.">
        <title>The Global Catalogue of Microorganisms (GCM) 10K type strain sequencing project: providing services to taxonomists for standard genome sequencing and annotation.</title>
        <authorList>
            <consortium name="The Broad Institute Genomics Platform"/>
            <consortium name="The Broad Institute Genome Sequencing Center for Infectious Disease"/>
            <person name="Wu L."/>
            <person name="Ma J."/>
        </authorList>
    </citation>
    <scope>NUCLEOTIDE SEQUENCE [LARGE SCALE GENOMIC DNA]</scope>
    <source>
        <strain evidence="6">CGMCC 4.7192</strain>
    </source>
</reference>
<comment type="caution">
    <text evidence="5">The sequence shown here is derived from an EMBL/GenBank/DDBJ whole genome shotgun (WGS) entry which is preliminary data.</text>
</comment>
<feature type="domain" description="HTH araC/xylS-type" evidence="4">
    <location>
        <begin position="152"/>
        <end position="250"/>
    </location>
</feature>
<proteinExistence type="predicted"/>